<dbReference type="Gene3D" id="1.25.40.10">
    <property type="entry name" value="Tetratricopeptide repeat domain"/>
    <property type="match status" value="2"/>
</dbReference>
<evidence type="ECO:0000313" key="1">
    <source>
        <dbReference type="EMBL" id="OYD85494.1"/>
    </source>
</evidence>
<evidence type="ECO:0000313" key="2">
    <source>
        <dbReference type="Proteomes" id="UP000215367"/>
    </source>
</evidence>
<reference evidence="1 2" key="1">
    <citation type="submission" date="2017-07" db="EMBL/GenBank/DDBJ databases">
        <title>Whole genome sequence of Azospirillum brasilense 2A1, a potential biofertilizer strain.</title>
        <authorList>
            <person name="Fontana C.A."/>
            <person name="Toffoli L.M."/>
            <person name="Salazar S.M."/>
            <person name="Puglisi E."/>
            <person name="Pedraza R."/>
            <person name="Bassi D."/>
            <person name="Cocconcelli P.S."/>
        </authorList>
    </citation>
    <scope>NUCLEOTIDE SEQUENCE [LARGE SCALE GENOMIC DNA]</scope>
    <source>
        <strain evidence="1 2">2A1</strain>
    </source>
</reference>
<dbReference type="AlphaFoldDB" id="A0A235HJD9"/>
<dbReference type="EMBL" id="NOWT01000003">
    <property type="protein sequence ID" value="OYD85494.1"/>
    <property type="molecule type" value="Genomic_DNA"/>
</dbReference>
<sequence>MPFLQLGPRRSVDAETIVGNVYLGDVTIHQCVDRPPSEPDLPWLTDLDADTRDFDLLRWHARLTPLLGRDDEMEATFAWATGPGAVKARFVTGAGGIGKSRFAAEVGEKLREQGWTAGFVDLRKEAVVPVSQAGLLLIIDYPEENRSEVRRFLEELGRLRPGSGQRIRVLLLSRRGEEVWGDDVAQADASHLFSRVEVPPLRPVQSVADAFTLFCGAVERLATLRGVEGASIESATFEQWFSGSDLHRLPLFLTAAAVQTVDDPDVAALSLSGREVIDALVKRERRRAVKEGADAGLPDDALPRLYALAAIRDGLDTATLRRLADPTLCLGVGKAEDLIDRLASTGRLVGGTLPKPQPDIMTAAFLIQELARRPQDAPEWLWAAMGGDEAGSLDRAARLAHDVEVVLGIHKHRLTAWLTTMLDGRPDRCVPLDNWASDETRGFTMPAVAGKVMMTLSSVSKDDAEKARCLANGSNYLSEAGDRAGALKAIQEAVKHHRELAEADPERFLPYLAGSLNNLSNSLSVAGDGLGALRAIQEAVEHYRKLAEAAPAHFLPDLAMSLNNLANSLSAAGDGSGALRVIQEAVEHYRKLAEAAPARFLPYLAGSLNNLSIGLSAVGYGSGALRAIQEAVSIRWKLAEVAPARFLPDLAISLNNLSNHLSAAGDGSGALRAIQEAVSIWRKLAEAVPARFLPDLATSLNNLSTELSAAGDGTGALRAIQEAVDLYQKLAEAAPARFLPDLAMSLNNLSTELSAASDKSGALRAIQEAVGIRRKLAQAVPRRYAHDLAGSLAIMAHLIAASGTPKDAIPIIEEAIQLIEPAAKAYPNALPARWHRQMLADRERYRRDVERGDT</sequence>
<comment type="caution">
    <text evidence="1">The sequence shown here is derived from an EMBL/GenBank/DDBJ whole genome shotgun (WGS) entry which is preliminary data.</text>
</comment>
<organism evidence="1 2">
    <name type="scientific">Azospirillum brasilense</name>
    <dbReference type="NCBI Taxonomy" id="192"/>
    <lineage>
        <taxon>Bacteria</taxon>
        <taxon>Pseudomonadati</taxon>
        <taxon>Pseudomonadota</taxon>
        <taxon>Alphaproteobacteria</taxon>
        <taxon>Rhodospirillales</taxon>
        <taxon>Azospirillaceae</taxon>
        <taxon>Azospirillum</taxon>
    </lineage>
</organism>
<dbReference type="InterPro" id="IPR011990">
    <property type="entry name" value="TPR-like_helical_dom_sf"/>
</dbReference>
<protein>
    <recommendedName>
        <fullName evidence="3">Tetratricopeptide repeat protein</fullName>
    </recommendedName>
</protein>
<dbReference type="Pfam" id="PF13374">
    <property type="entry name" value="TPR_10"/>
    <property type="match status" value="3"/>
</dbReference>
<name>A0A235HJD9_AZOBR</name>
<dbReference type="InterPro" id="IPR019734">
    <property type="entry name" value="TPR_rpt"/>
</dbReference>
<dbReference type="SMART" id="SM00028">
    <property type="entry name" value="TPR"/>
    <property type="match status" value="6"/>
</dbReference>
<dbReference type="PANTHER" id="PTHR19959">
    <property type="entry name" value="KINESIN LIGHT CHAIN"/>
    <property type="match status" value="1"/>
</dbReference>
<accession>A0A235HJD9</accession>
<dbReference type="SUPFAM" id="SSF48452">
    <property type="entry name" value="TPR-like"/>
    <property type="match status" value="2"/>
</dbReference>
<gene>
    <name evidence="1" type="ORF">CHT98_05525</name>
</gene>
<dbReference type="PANTHER" id="PTHR19959:SF119">
    <property type="entry name" value="FUNGAL LIPASE-LIKE DOMAIN-CONTAINING PROTEIN"/>
    <property type="match status" value="1"/>
</dbReference>
<dbReference type="RefSeq" id="WP_094302249.1">
    <property type="nucleotide sequence ID" value="NZ_NOWT01000003.1"/>
</dbReference>
<dbReference type="Proteomes" id="UP000215367">
    <property type="component" value="Unassembled WGS sequence"/>
</dbReference>
<proteinExistence type="predicted"/>
<evidence type="ECO:0008006" key="3">
    <source>
        <dbReference type="Google" id="ProtNLM"/>
    </source>
</evidence>